<dbReference type="PANTHER" id="PTHR33217:SF7">
    <property type="entry name" value="TRANSPOSASE FOR INSERTION SEQUENCE ELEMENT IS1081"/>
    <property type="match status" value="1"/>
</dbReference>
<keyword evidence="6" id="KW-0814">Transposable element</keyword>
<proteinExistence type="inferred from homology"/>
<dbReference type="PANTHER" id="PTHR33217">
    <property type="entry name" value="TRANSPOSASE FOR INSERTION SEQUENCE ELEMENT IS1081"/>
    <property type="match status" value="1"/>
</dbReference>
<dbReference type="NCBIfam" id="NF033543">
    <property type="entry name" value="transpos_IS256"/>
    <property type="match status" value="1"/>
</dbReference>
<evidence type="ECO:0000313" key="7">
    <source>
        <dbReference type="EMBL" id="MET3755063.1"/>
    </source>
</evidence>
<dbReference type="Pfam" id="PF00872">
    <property type="entry name" value="Transposase_mut"/>
    <property type="match status" value="1"/>
</dbReference>
<evidence type="ECO:0000313" key="8">
    <source>
        <dbReference type="Proteomes" id="UP001549077"/>
    </source>
</evidence>
<evidence type="ECO:0000256" key="5">
    <source>
        <dbReference type="ARBA" id="ARBA00023172"/>
    </source>
</evidence>
<comment type="similarity">
    <text evidence="2 6">Belongs to the transposase mutator family.</text>
</comment>
<dbReference type="Proteomes" id="UP001549077">
    <property type="component" value="Unassembled WGS sequence"/>
</dbReference>
<keyword evidence="4 6" id="KW-0238">DNA-binding</keyword>
<name>A0ABV2MF23_9HYPH</name>
<evidence type="ECO:0000256" key="3">
    <source>
        <dbReference type="ARBA" id="ARBA00022578"/>
    </source>
</evidence>
<organism evidence="7 8">
    <name type="scientific">Rhizobium binae</name>
    <dbReference type="NCBI Taxonomy" id="1138190"/>
    <lineage>
        <taxon>Bacteria</taxon>
        <taxon>Pseudomonadati</taxon>
        <taxon>Pseudomonadota</taxon>
        <taxon>Alphaproteobacteria</taxon>
        <taxon>Hyphomicrobiales</taxon>
        <taxon>Rhizobiaceae</taxon>
        <taxon>Rhizobium/Agrobacterium group</taxon>
        <taxon>Rhizobium</taxon>
    </lineage>
</organism>
<sequence length="398" mass="45682">MTKTEDKTAVAAVKDILLANPDGLREVIRAVMQEVLEAEMDEALGAQKGERTPERLGYRSGNYGRTLLTRVGKLELRVPQDRSGHFSTELFERYQRSERALVATLAEMYVQGVSTRKVKAITEELCGHAFSASSISAINKRLDESLKAFACRPLQEPFPYLILDARYEKVREAGVVRSQAVLIAVGIDWDGRRQILAVEMANRESRSAWRDFLVGLKHRGLKGVEFVVSDDHAGLVAAIGEVIPEAAWQRCYVHFLRNALDHLPRKHGDDCLQELRWLYDRRDLDEAKTDLAAWLGKWSGKYPRLTGWVEETIEQTLTFLRLPRTHHKHLKSTNMLERLNEEIRRRTYVVRIFPNADSCLRLVRALAVETHENWMEANRYINMDDLREHKKIALRNAA</sequence>
<comment type="function">
    <text evidence="1 6">Required for the transposition of the insertion element.</text>
</comment>
<dbReference type="EMBL" id="JBEPMY010000005">
    <property type="protein sequence ID" value="MET3755063.1"/>
    <property type="molecule type" value="Genomic_DNA"/>
</dbReference>
<keyword evidence="5 6" id="KW-0233">DNA recombination</keyword>
<dbReference type="PROSITE" id="PS01007">
    <property type="entry name" value="TRANSPOSASE_MUTATOR"/>
    <property type="match status" value="1"/>
</dbReference>
<reference evidence="7 8" key="1">
    <citation type="submission" date="2024-06" db="EMBL/GenBank/DDBJ databases">
        <title>Genomic Encyclopedia of Type Strains, Phase IV (KMG-IV): sequencing the most valuable type-strain genomes for metagenomic binning, comparative biology and taxonomic classification.</title>
        <authorList>
            <person name="Goeker M."/>
        </authorList>
    </citation>
    <scope>NUCLEOTIDE SEQUENCE [LARGE SCALE GENOMIC DNA]</scope>
    <source>
        <strain evidence="7 8">DSM 29288</strain>
    </source>
</reference>
<dbReference type="RefSeq" id="WP_168295015.1">
    <property type="nucleotide sequence ID" value="NZ_CP071604.1"/>
</dbReference>
<protein>
    <recommendedName>
        <fullName evidence="6">Mutator family transposase</fullName>
    </recommendedName>
</protein>
<comment type="caution">
    <text evidence="7">The sequence shown here is derived from an EMBL/GenBank/DDBJ whole genome shotgun (WGS) entry which is preliminary data.</text>
</comment>
<gene>
    <name evidence="7" type="ORF">ABID08_002431</name>
</gene>
<keyword evidence="8" id="KW-1185">Reference proteome</keyword>
<evidence type="ECO:0000256" key="2">
    <source>
        <dbReference type="ARBA" id="ARBA00010961"/>
    </source>
</evidence>
<accession>A0ABV2MF23</accession>
<dbReference type="GeneID" id="91150658"/>
<dbReference type="InterPro" id="IPR001207">
    <property type="entry name" value="Transposase_mutator"/>
</dbReference>
<evidence type="ECO:0000256" key="6">
    <source>
        <dbReference type="RuleBase" id="RU365089"/>
    </source>
</evidence>
<evidence type="ECO:0000256" key="1">
    <source>
        <dbReference type="ARBA" id="ARBA00002190"/>
    </source>
</evidence>
<evidence type="ECO:0000256" key="4">
    <source>
        <dbReference type="ARBA" id="ARBA00023125"/>
    </source>
</evidence>
<keyword evidence="3 6" id="KW-0815">Transposition</keyword>